<evidence type="ECO:0000313" key="3">
    <source>
        <dbReference type="Proteomes" id="UP000502706"/>
    </source>
</evidence>
<dbReference type="KEGG" id="rmar:GBA65_15170"/>
<proteinExistence type="predicted"/>
<name>A0A6G8PZM6_9ACTN</name>
<gene>
    <name evidence="2" type="ORF">GBA65_15170</name>
</gene>
<dbReference type="EMBL" id="CP045121">
    <property type="protein sequence ID" value="QIN79645.1"/>
    <property type="molecule type" value="Genomic_DNA"/>
</dbReference>
<evidence type="ECO:0000313" key="2">
    <source>
        <dbReference type="EMBL" id="QIN79645.1"/>
    </source>
</evidence>
<feature type="region of interest" description="Disordered" evidence="1">
    <location>
        <begin position="125"/>
        <end position="156"/>
    </location>
</feature>
<dbReference type="AlphaFoldDB" id="A0A6G8PZM6"/>
<sequence>MSAARREAEIRKHQQKCLNFNGIMNDRCRAGIDYDEQAGGPPALKKLPCLLRMQDPDRAVACPSAHYPTREEAEAWREESSRHIREWAEEVGRGVCPNCKKDGRWRQVGRCVYCEGCGHRIYQGTLPDSKKPPRHEPPPLPFNSRFYDVPGESGMP</sequence>
<feature type="compositionally biased region" description="Basic and acidic residues" evidence="1">
    <location>
        <begin position="128"/>
        <end position="137"/>
    </location>
</feature>
<organism evidence="2 3">
    <name type="scientific">Rubrobacter marinus</name>
    <dbReference type="NCBI Taxonomy" id="2653852"/>
    <lineage>
        <taxon>Bacteria</taxon>
        <taxon>Bacillati</taxon>
        <taxon>Actinomycetota</taxon>
        <taxon>Rubrobacteria</taxon>
        <taxon>Rubrobacterales</taxon>
        <taxon>Rubrobacteraceae</taxon>
        <taxon>Rubrobacter</taxon>
    </lineage>
</organism>
<reference evidence="2 3" key="1">
    <citation type="submission" date="2019-10" db="EMBL/GenBank/DDBJ databases">
        <title>Rubrobacter sp nov SCSIO 52915 isolated from a deep-sea sediment in the South China Sea.</title>
        <authorList>
            <person name="Chen R.W."/>
        </authorList>
    </citation>
    <scope>NUCLEOTIDE SEQUENCE [LARGE SCALE GENOMIC DNA]</scope>
    <source>
        <strain evidence="2 3">SCSIO 52915</strain>
    </source>
</reference>
<accession>A0A6G8PZM6</accession>
<keyword evidence="3" id="KW-1185">Reference proteome</keyword>
<evidence type="ECO:0000256" key="1">
    <source>
        <dbReference type="SAM" id="MobiDB-lite"/>
    </source>
</evidence>
<dbReference type="RefSeq" id="WP_166397318.1">
    <property type="nucleotide sequence ID" value="NZ_CP045121.1"/>
</dbReference>
<dbReference type="Proteomes" id="UP000502706">
    <property type="component" value="Chromosome"/>
</dbReference>
<protein>
    <submittedName>
        <fullName evidence="2">Uncharacterized protein</fullName>
    </submittedName>
</protein>